<organism evidence="1">
    <name type="scientific">marine sediment metagenome</name>
    <dbReference type="NCBI Taxonomy" id="412755"/>
    <lineage>
        <taxon>unclassified sequences</taxon>
        <taxon>metagenomes</taxon>
        <taxon>ecological metagenomes</taxon>
    </lineage>
</organism>
<evidence type="ECO:0000313" key="1">
    <source>
        <dbReference type="EMBL" id="GAH30005.1"/>
    </source>
</evidence>
<proteinExistence type="predicted"/>
<comment type="caution">
    <text evidence="1">The sequence shown here is derived from an EMBL/GenBank/DDBJ whole genome shotgun (WGS) entry which is preliminary data.</text>
</comment>
<sequence length="30" mass="3450">MMIIDGHMHVFPYLGGVCGWESAEKHLDYL</sequence>
<reference evidence="1" key="1">
    <citation type="journal article" date="2014" name="Front. Microbiol.">
        <title>High frequency of phylogenetically diverse reductive dehalogenase-homologous genes in deep subseafloor sedimentary metagenomes.</title>
        <authorList>
            <person name="Kawai M."/>
            <person name="Futagami T."/>
            <person name="Toyoda A."/>
            <person name="Takaki Y."/>
            <person name="Nishi S."/>
            <person name="Hori S."/>
            <person name="Arai W."/>
            <person name="Tsubouchi T."/>
            <person name="Morono Y."/>
            <person name="Uchiyama I."/>
            <person name="Ito T."/>
            <person name="Fujiyama A."/>
            <person name="Inagaki F."/>
            <person name="Takami H."/>
        </authorList>
    </citation>
    <scope>NUCLEOTIDE SEQUENCE</scope>
    <source>
        <strain evidence="1">Expedition CK06-06</strain>
    </source>
</reference>
<feature type="non-terminal residue" evidence="1">
    <location>
        <position position="30"/>
    </location>
</feature>
<accession>X1FBV0</accession>
<protein>
    <submittedName>
        <fullName evidence="1">Uncharacterized protein</fullName>
    </submittedName>
</protein>
<dbReference type="AlphaFoldDB" id="X1FBV0"/>
<gene>
    <name evidence="1" type="ORF">S01H4_65921</name>
</gene>
<name>X1FBV0_9ZZZZ</name>
<dbReference type="EMBL" id="BART01040549">
    <property type="protein sequence ID" value="GAH30005.1"/>
    <property type="molecule type" value="Genomic_DNA"/>
</dbReference>